<protein>
    <recommendedName>
        <fullName evidence="5">Polymer-forming cytoskeletal protein</fullName>
    </recommendedName>
</protein>
<feature type="signal peptide" evidence="2">
    <location>
        <begin position="1"/>
        <end position="24"/>
    </location>
</feature>
<keyword evidence="1" id="KW-0812">Transmembrane</keyword>
<reference evidence="3 4" key="1">
    <citation type="submission" date="2020-08" db="EMBL/GenBank/DDBJ databases">
        <title>Genomic Encyclopedia of Type Strains, Phase IV (KMG-V): Genome sequencing to study the core and pangenomes of soil and plant-associated prokaryotes.</title>
        <authorList>
            <person name="Whitman W."/>
        </authorList>
    </citation>
    <scope>NUCLEOTIDE SEQUENCE [LARGE SCALE GENOMIC DNA]</scope>
    <source>
        <strain evidence="3 4">M8UP14</strain>
    </source>
</reference>
<feature type="chain" id="PRO_5030535421" description="Polymer-forming cytoskeletal protein" evidence="2">
    <location>
        <begin position="25"/>
        <end position="166"/>
    </location>
</feature>
<keyword evidence="2" id="KW-0732">Signal</keyword>
<keyword evidence="4" id="KW-1185">Reference proteome</keyword>
<dbReference type="AlphaFoldDB" id="A0A7W8E6H0"/>
<dbReference type="EMBL" id="JACHIP010000005">
    <property type="protein sequence ID" value="MBB5059240.1"/>
    <property type="molecule type" value="Genomic_DNA"/>
</dbReference>
<feature type="transmembrane region" description="Helical" evidence="1">
    <location>
        <begin position="127"/>
        <end position="150"/>
    </location>
</feature>
<comment type="caution">
    <text evidence="3">The sequence shown here is derived from an EMBL/GenBank/DDBJ whole genome shotgun (WGS) entry which is preliminary data.</text>
</comment>
<evidence type="ECO:0000313" key="4">
    <source>
        <dbReference type="Proteomes" id="UP000540989"/>
    </source>
</evidence>
<gene>
    <name evidence="3" type="ORF">HDF16_003963</name>
</gene>
<accession>A0A7W8E6H0</accession>
<organism evidence="3 4">
    <name type="scientific">Granulicella aggregans</name>
    <dbReference type="NCBI Taxonomy" id="474949"/>
    <lineage>
        <taxon>Bacteria</taxon>
        <taxon>Pseudomonadati</taxon>
        <taxon>Acidobacteriota</taxon>
        <taxon>Terriglobia</taxon>
        <taxon>Terriglobales</taxon>
        <taxon>Acidobacteriaceae</taxon>
        <taxon>Granulicella</taxon>
    </lineage>
</organism>
<evidence type="ECO:0000313" key="3">
    <source>
        <dbReference type="EMBL" id="MBB5059240.1"/>
    </source>
</evidence>
<name>A0A7W8E6H0_9BACT</name>
<keyword evidence="1" id="KW-1133">Transmembrane helix</keyword>
<sequence length="166" mass="17518">MHIFFRTALLGMVAAALGTQTASASNDRVSFAKNITVTEGDPANDIVCIACSVTLQGDVHGDIVTVLGGIKAEGSRAISGDVVALGGDVILPASSTLQGDLVVIGGDLDLGPEASVHGDRSVFPGRAWIFLPFAPLLILVGIVWLAIWLVRRNRYRFPMYPYGRGL</sequence>
<evidence type="ECO:0000256" key="1">
    <source>
        <dbReference type="SAM" id="Phobius"/>
    </source>
</evidence>
<dbReference type="RefSeq" id="WP_184220338.1">
    <property type="nucleotide sequence ID" value="NZ_JACHIP010000005.1"/>
</dbReference>
<evidence type="ECO:0008006" key="5">
    <source>
        <dbReference type="Google" id="ProtNLM"/>
    </source>
</evidence>
<keyword evidence="1" id="KW-0472">Membrane</keyword>
<dbReference type="Proteomes" id="UP000540989">
    <property type="component" value="Unassembled WGS sequence"/>
</dbReference>
<evidence type="ECO:0000256" key="2">
    <source>
        <dbReference type="SAM" id="SignalP"/>
    </source>
</evidence>
<proteinExistence type="predicted"/>